<dbReference type="Gene3D" id="3.40.50.300">
    <property type="entry name" value="P-loop containing nucleotide triphosphate hydrolases"/>
    <property type="match status" value="1"/>
</dbReference>
<dbReference type="PANTHER" id="PTHR10513:SF35">
    <property type="entry name" value="DEOXYADENOSINE KINASE"/>
    <property type="match status" value="1"/>
</dbReference>
<proteinExistence type="predicted"/>
<evidence type="ECO:0000313" key="3">
    <source>
        <dbReference type="EMBL" id="WNG45901.1"/>
    </source>
</evidence>
<keyword evidence="4" id="KW-1185">Reference proteome</keyword>
<feature type="domain" description="Deoxynucleoside kinase" evidence="2">
    <location>
        <begin position="64"/>
        <end position="262"/>
    </location>
</feature>
<dbReference type="InterPro" id="IPR050566">
    <property type="entry name" value="Deoxyribonucleoside_kinase"/>
</dbReference>
<keyword evidence="3" id="KW-0808">Transferase</keyword>
<dbReference type="InterPro" id="IPR031314">
    <property type="entry name" value="DNK_dom"/>
</dbReference>
<name>A0ABY9WQ31_9BACT</name>
<reference evidence="3 4" key="1">
    <citation type="submission" date="2019-08" db="EMBL/GenBank/DDBJ databases">
        <title>Archangium and Cystobacter genomes.</title>
        <authorList>
            <person name="Chen I.-C.K."/>
            <person name="Wielgoss S."/>
        </authorList>
    </citation>
    <scope>NUCLEOTIDE SEQUENCE [LARGE SCALE GENOMIC DNA]</scope>
    <source>
        <strain evidence="3 4">Cbm 6</strain>
    </source>
</reference>
<evidence type="ECO:0000313" key="4">
    <source>
        <dbReference type="Proteomes" id="UP001611383"/>
    </source>
</evidence>
<sequence length="263" mass="29798">MPRSPPRKRASKAATAPNAVLTPAAPEPALGSRPADAPVPAPEAPTRNTVRRLRAPRTKRFVALAGNIGAGKTTAAKIISQTFGFELFDEPVIDNRFLKDYYANMGRWSFTLQLEFLIRRVEHHELIHSVKKSCVQDRTLYEDPEIFAKYLHGLGHMTNQELDLYFEYFQRLTKSIVQPDKVICFDVPTVDVLLGRILERGREEEKGIQKGFLRGLNGYYATFPMVLQNKYGVDCLVLDVTNQDIRTGRGREEFLDRVSTFLA</sequence>
<accession>A0ABY9WQ31</accession>
<dbReference type="EMBL" id="CP043494">
    <property type="protein sequence ID" value="WNG45901.1"/>
    <property type="molecule type" value="Genomic_DNA"/>
</dbReference>
<dbReference type="CDD" id="cd01673">
    <property type="entry name" value="dNK"/>
    <property type="match status" value="1"/>
</dbReference>
<evidence type="ECO:0000259" key="2">
    <source>
        <dbReference type="Pfam" id="PF01712"/>
    </source>
</evidence>
<feature type="region of interest" description="Disordered" evidence="1">
    <location>
        <begin position="1"/>
        <end position="49"/>
    </location>
</feature>
<organism evidence="3 4">
    <name type="scientific">Archangium minus</name>
    <dbReference type="NCBI Taxonomy" id="83450"/>
    <lineage>
        <taxon>Bacteria</taxon>
        <taxon>Pseudomonadati</taxon>
        <taxon>Myxococcota</taxon>
        <taxon>Myxococcia</taxon>
        <taxon>Myxococcales</taxon>
        <taxon>Cystobacterineae</taxon>
        <taxon>Archangiaceae</taxon>
        <taxon>Archangium</taxon>
    </lineage>
</organism>
<dbReference type="Proteomes" id="UP001611383">
    <property type="component" value="Chromosome"/>
</dbReference>
<dbReference type="SUPFAM" id="SSF52540">
    <property type="entry name" value="P-loop containing nucleoside triphosphate hydrolases"/>
    <property type="match status" value="1"/>
</dbReference>
<feature type="compositionally biased region" description="Basic residues" evidence="1">
    <location>
        <begin position="1"/>
        <end position="11"/>
    </location>
</feature>
<dbReference type="PANTHER" id="PTHR10513">
    <property type="entry name" value="DEOXYNUCLEOSIDE KINASE"/>
    <property type="match status" value="1"/>
</dbReference>
<evidence type="ECO:0000256" key="1">
    <source>
        <dbReference type="SAM" id="MobiDB-lite"/>
    </source>
</evidence>
<gene>
    <name evidence="3" type="ORF">F0U60_18615</name>
</gene>
<dbReference type="GO" id="GO:0016301">
    <property type="term" value="F:kinase activity"/>
    <property type="evidence" value="ECO:0007669"/>
    <property type="project" value="UniProtKB-KW"/>
</dbReference>
<protein>
    <submittedName>
        <fullName evidence="3">Deoxynucleoside kinase</fullName>
    </submittedName>
</protein>
<keyword evidence="3" id="KW-0418">Kinase</keyword>
<dbReference type="RefSeq" id="WP_395821670.1">
    <property type="nucleotide sequence ID" value="NZ_CP043494.1"/>
</dbReference>
<dbReference type="InterPro" id="IPR027417">
    <property type="entry name" value="P-loop_NTPase"/>
</dbReference>
<dbReference type="Pfam" id="PF01712">
    <property type="entry name" value="dNK"/>
    <property type="match status" value="1"/>
</dbReference>